<proteinExistence type="predicted"/>
<name>A0A8T0INV8_CERPU</name>
<dbReference type="InterPro" id="IPR036465">
    <property type="entry name" value="vWFA_dom_sf"/>
</dbReference>
<evidence type="ECO:0000256" key="3">
    <source>
        <dbReference type="SAM" id="SignalP"/>
    </source>
</evidence>
<sequence>MDYQRNMVQGCFLPLILLVAVAYLSSTTWVSAEVGIDEGNQELNRLEDQVNTLKMAVEENYLRRCEFLSTCGGTNNCSRDSCQPLNFGDVKKYMTCKKVITNGYCPQCDSKNFDFTRSYVRQSNSTDTTSKDTAAIICSQRGLDAAFKSVCNETSHSRAFLGTVDGTYIHFPGSDRSKDECTAYDPRIRPWYRASTSLQKAVMVLVDGGALGSRLRTPLSGVFLTLTKDIVADLLNTLSENDVVNVITYNNSNATPLASQPKQVQYNLSSTDSTYHPEFSELLDNLSSSNKDNGGGSSNISFGITKALDNFKNYDTYMKIIIVFTVGSNINSQGNGSLAALVGKNVKVFVFKLPLYDDTSTPTEGFFLKELRSVGGSYNVLTSTEVKNRLLSIVPYFSFLAKYRASLNDSADYGPVYEDFEHNVDKVFPITKPVFANDGRLLGVVGLNIFLDELPGNKSKSVNDALAGRNGGKAFDPSKFALTAANASIYNDTYPTLCEDGVSSMPSPSEPDQVLCAQNYTRSIQDLACCGTCEGNSKFKHILLGVGVPVTVGIVALLVYFLHRHWKKGREPEDKYVWKGGGNAPKPEGAADPLAHNMTGDTSVEEGDHPKPEEGVGDDHLAHNR</sequence>
<reference evidence="5" key="1">
    <citation type="submission" date="2020-06" db="EMBL/GenBank/DDBJ databases">
        <title>WGS assembly of Ceratodon purpureus strain R40.</title>
        <authorList>
            <person name="Carey S.B."/>
            <person name="Jenkins J."/>
            <person name="Shu S."/>
            <person name="Lovell J.T."/>
            <person name="Sreedasyam A."/>
            <person name="Maumus F."/>
            <person name="Tiley G.P."/>
            <person name="Fernandez-Pozo N."/>
            <person name="Barry K."/>
            <person name="Chen C."/>
            <person name="Wang M."/>
            <person name="Lipzen A."/>
            <person name="Daum C."/>
            <person name="Saski C.A."/>
            <person name="Payton A.C."/>
            <person name="Mcbreen J.C."/>
            <person name="Conrad R.E."/>
            <person name="Kollar L.M."/>
            <person name="Olsson S."/>
            <person name="Huttunen S."/>
            <person name="Landis J.B."/>
            <person name="Wickett N.J."/>
            <person name="Johnson M.G."/>
            <person name="Rensing S.A."/>
            <person name="Grimwood J."/>
            <person name="Schmutz J."/>
            <person name="Mcdaniel S.F."/>
        </authorList>
    </citation>
    <scope>NUCLEOTIDE SEQUENCE</scope>
    <source>
        <strain evidence="5">R40</strain>
    </source>
</reference>
<keyword evidence="2" id="KW-0812">Transmembrane</keyword>
<evidence type="ECO:0000313" key="6">
    <source>
        <dbReference type="Proteomes" id="UP000822688"/>
    </source>
</evidence>
<evidence type="ECO:0000313" key="5">
    <source>
        <dbReference type="EMBL" id="KAG0585450.1"/>
    </source>
</evidence>
<organism evidence="5 6">
    <name type="scientific">Ceratodon purpureus</name>
    <name type="common">Fire moss</name>
    <name type="synonym">Dicranum purpureum</name>
    <dbReference type="NCBI Taxonomy" id="3225"/>
    <lineage>
        <taxon>Eukaryota</taxon>
        <taxon>Viridiplantae</taxon>
        <taxon>Streptophyta</taxon>
        <taxon>Embryophyta</taxon>
        <taxon>Bryophyta</taxon>
        <taxon>Bryophytina</taxon>
        <taxon>Bryopsida</taxon>
        <taxon>Dicranidae</taxon>
        <taxon>Pseudoditrichales</taxon>
        <taxon>Ditrichaceae</taxon>
        <taxon>Ceratodon</taxon>
    </lineage>
</organism>
<keyword evidence="6" id="KW-1185">Reference proteome</keyword>
<feature type="domain" description="VWFA" evidence="4">
    <location>
        <begin position="201"/>
        <end position="400"/>
    </location>
</feature>
<comment type="caution">
    <text evidence="5">The sequence shown here is derived from an EMBL/GenBank/DDBJ whole genome shotgun (WGS) entry which is preliminary data.</text>
</comment>
<dbReference type="PANTHER" id="PTHR10166">
    <property type="entry name" value="VOLTAGE-DEPENDENT CALCIUM CHANNEL SUBUNIT ALPHA-2/DELTA-RELATED"/>
    <property type="match status" value="1"/>
</dbReference>
<dbReference type="SUPFAM" id="SSF53300">
    <property type="entry name" value="vWA-like"/>
    <property type="match status" value="1"/>
</dbReference>
<keyword evidence="3" id="KW-0732">Signal</keyword>
<accession>A0A8T0INV8</accession>
<feature type="chain" id="PRO_5035808823" description="VWFA domain-containing protein" evidence="3">
    <location>
        <begin position="33"/>
        <end position="625"/>
    </location>
</feature>
<feature type="compositionally biased region" description="Basic and acidic residues" evidence="1">
    <location>
        <begin position="606"/>
        <end position="625"/>
    </location>
</feature>
<gene>
    <name evidence="5" type="ORF">KC19_2G012300</name>
</gene>
<evidence type="ECO:0000259" key="4">
    <source>
        <dbReference type="PROSITE" id="PS50234"/>
    </source>
</evidence>
<dbReference type="PANTHER" id="PTHR10166:SF37">
    <property type="entry name" value="STOLID, ISOFORM H"/>
    <property type="match status" value="1"/>
</dbReference>
<dbReference type="Proteomes" id="UP000822688">
    <property type="component" value="Chromosome 2"/>
</dbReference>
<protein>
    <recommendedName>
        <fullName evidence="4">VWFA domain-containing protein</fullName>
    </recommendedName>
</protein>
<evidence type="ECO:0000256" key="2">
    <source>
        <dbReference type="SAM" id="Phobius"/>
    </source>
</evidence>
<feature type="region of interest" description="Disordered" evidence="1">
    <location>
        <begin position="573"/>
        <end position="625"/>
    </location>
</feature>
<dbReference type="Gene3D" id="3.40.50.410">
    <property type="entry name" value="von Willebrand factor, type A domain"/>
    <property type="match status" value="1"/>
</dbReference>
<dbReference type="InterPro" id="IPR002035">
    <property type="entry name" value="VWF_A"/>
</dbReference>
<dbReference type="EMBL" id="CM026422">
    <property type="protein sequence ID" value="KAG0585450.1"/>
    <property type="molecule type" value="Genomic_DNA"/>
</dbReference>
<dbReference type="PROSITE" id="PS50234">
    <property type="entry name" value="VWFA"/>
    <property type="match status" value="1"/>
</dbReference>
<keyword evidence="2" id="KW-0472">Membrane</keyword>
<dbReference type="AlphaFoldDB" id="A0A8T0INV8"/>
<dbReference type="GO" id="GO:0005891">
    <property type="term" value="C:voltage-gated calcium channel complex"/>
    <property type="evidence" value="ECO:0007669"/>
    <property type="project" value="TreeGrafter"/>
</dbReference>
<feature type="transmembrane region" description="Helical" evidence="2">
    <location>
        <begin position="542"/>
        <end position="562"/>
    </location>
</feature>
<keyword evidence="2" id="KW-1133">Transmembrane helix</keyword>
<dbReference type="InterPro" id="IPR051173">
    <property type="entry name" value="Ca_channel_alpha-2/delta"/>
</dbReference>
<dbReference type="GO" id="GO:0005245">
    <property type="term" value="F:voltage-gated calcium channel activity"/>
    <property type="evidence" value="ECO:0007669"/>
    <property type="project" value="TreeGrafter"/>
</dbReference>
<feature type="signal peptide" evidence="3">
    <location>
        <begin position="1"/>
        <end position="32"/>
    </location>
</feature>
<evidence type="ECO:0000256" key="1">
    <source>
        <dbReference type="SAM" id="MobiDB-lite"/>
    </source>
</evidence>